<dbReference type="Gene3D" id="2.60.40.10">
    <property type="entry name" value="Immunoglobulins"/>
    <property type="match status" value="2"/>
</dbReference>
<dbReference type="AlphaFoldDB" id="A0A060BUD2"/>
<sequence>TETVNAVQQPTAAFSFDCTSLDCSFDASGSVAPGSAITSYAWDFGDGATGTGVTPDHSFAASDSYDVTLTITTTEGLTDEVTHTVAVVRVNQKPVADFTKSCSQLDCTFDAGSSADPDGTIASYAWDFGDGATASGKTASHTYVAGSYTVTLTVTDNDGASDSKTATVEVSA</sequence>
<evidence type="ECO:0000313" key="2">
    <source>
        <dbReference type="EMBL" id="AIA86549.1"/>
    </source>
</evidence>
<dbReference type="EMBL" id="KF119283">
    <property type="protein sequence ID" value="AIA86549.1"/>
    <property type="molecule type" value="Genomic_DNA"/>
</dbReference>
<reference evidence="2" key="1">
    <citation type="journal article" date="2013" name="Environ. Microbiol.">
        <title>Seasonally variable intestinal metagenomes of the red palm weevil (Rhynchophorus ferrugineus).</title>
        <authorList>
            <person name="Jia S."/>
            <person name="Zhang X."/>
            <person name="Zhang G."/>
            <person name="Yin A."/>
            <person name="Zhang S."/>
            <person name="Li F."/>
            <person name="Wang L."/>
            <person name="Zhao D."/>
            <person name="Yun Q."/>
            <person name="Tala"/>
            <person name="Wang J."/>
            <person name="Sun G."/>
            <person name="Baabdullah M."/>
            <person name="Yu X."/>
            <person name="Hu S."/>
            <person name="Al-Mssallem I.S."/>
            <person name="Yu J."/>
        </authorList>
    </citation>
    <scope>NUCLEOTIDE SEQUENCE</scope>
</reference>
<dbReference type="InterPro" id="IPR013783">
    <property type="entry name" value="Ig-like_fold"/>
</dbReference>
<proteinExistence type="predicted"/>
<feature type="domain" description="PKD" evidence="1">
    <location>
        <begin position="21"/>
        <end position="87"/>
    </location>
</feature>
<feature type="domain" description="PKD" evidence="1">
    <location>
        <begin position="90"/>
        <end position="172"/>
    </location>
</feature>
<name>A0A060BUD2_9EURY</name>
<dbReference type="CDD" id="cd00146">
    <property type="entry name" value="PKD"/>
    <property type="match status" value="2"/>
</dbReference>
<organism evidence="2">
    <name type="scientific">uncultured Halomicrobium sp</name>
    <dbReference type="NCBI Taxonomy" id="1045331"/>
    <lineage>
        <taxon>Archaea</taxon>
        <taxon>Methanobacteriati</taxon>
        <taxon>Methanobacteriota</taxon>
        <taxon>Stenosarchaea group</taxon>
        <taxon>Halobacteria</taxon>
        <taxon>Halobacteriales</taxon>
        <taxon>Haloarculaceae</taxon>
        <taxon>Halomicrobium</taxon>
        <taxon>environmental samples</taxon>
    </lineage>
</organism>
<dbReference type="InterPro" id="IPR000601">
    <property type="entry name" value="PKD_dom"/>
</dbReference>
<accession>A0A060BUD2</accession>
<dbReference type="SMART" id="SM00089">
    <property type="entry name" value="PKD"/>
    <property type="match status" value="2"/>
</dbReference>
<dbReference type="InterPro" id="IPR022409">
    <property type="entry name" value="PKD/Chitinase_dom"/>
</dbReference>
<dbReference type="PROSITE" id="PS50093">
    <property type="entry name" value="PKD"/>
    <property type="match status" value="2"/>
</dbReference>
<feature type="non-terminal residue" evidence="2">
    <location>
        <position position="1"/>
    </location>
</feature>
<evidence type="ECO:0000259" key="1">
    <source>
        <dbReference type="PROSITE" id="PS50093"/>
    </source>
</evidence>
<dbReference type="InterPro" id="IPR035986">
    <property type="entry name" value="PKD_dom_sf"/>
</dbReference>
<dbReference type="SUPFAM" id="SSF49299">
    <property type="entry name" value="PKD domain"/>
    <property type="match status" value="2"/>
</dbReference>
<feature type="non-terminal residue" evidence="2">
    <location>
        <position position="172"/>
    </location>
</feature>
<protein>
    <submittedName>
        <fullName evidence="2">CAZy families CBM5|GH20 protein</fullName>
    </submittedName>
</protein>
<dbReference type="Pfam" id="PF18911">
    <property type="entry name" value="PKD_4"/>
    <property type="match status" value="2"/>
</dbReference>